<feature type="transmembrane region" description="Helical" evidence="5">
    <location>
        <begin position="163"/>
        <end position="182"/>
    </location>
</feature>
<evidence type="ECO:0000256" key="1">
    <source>
        <dbReference type="ARBA" id="ARBA00004141"/>
    </source>
</evidence>
<evidence type="ECO:0000256" key="5">
    <source>
        <dbReference type="SAM" id="Phobius"/>
    </source>
</evidence>
<dbReference type="Pfam" id="PF04610">
    <property type="entry name" value="TrbL"/>
    <property type="match status" value="1"/>
</dbReference>
<dbReference type="InterPro" id="IPR007688">
    <property type="entry name" value="Conjugal_tfr_TrbL/VirB6"/>
</dbReference>
<evidence type="ECO:0000256" key="2">
    <source>
        <dbReference type="ARBA" id="ARBA00022692"/>
    </source>
</evidence>
<gene>
    <name evidence="6" type="primary">triE</name>
    <name evidence="6" type="ORF">SSYIS1_40740</name>
</gene>
<protein>
    <submittedName>
        <fullName evidence="6">TriE conjugal transfer protein</fullName>
    </submittedName>
</protein>
<keyword evidence="2 5" id="KW-0812">Transmembrane</keyword>
<feature type="transmembrane region" description="Helical" evidence="5">
    <location>
        <begin position="188"/>
        <end position="209"/>
    </location>
</feature>
<feature type="transmembrane region" description="Helical" evidence="5">
    <location>
        <begin position="135"/>
        <end position="156"/>
    </location>
</feature>
<feature type="transmembrane region" description="Helical" evidence="5">
    <location>
        <begin position="25"/>
        <end position="51"/>
    </location>
</feature>
<dbReference type="AlphaFoldDB" id="A0A455VNG7"/>
<evidence type="ECO:0000313" key="6">
    <source>
        <dbReference type="EMBL" id="BBI93070.1"/>
    </source>
</evidence>
<dbReference type="RefSeq" id="WP_149591019.1">
    <property type="nucleotide sequence ID" value="NZ_AP019532.1"/>
</dbReference>
<keyword evidence="3 5" id="KW-1133">Transmembrane helix</keyword>
<feature type="transmembrane region" description="Helical" evidence="5">
    <location>
        <begin position="262"/>
        <end position="283"/>
    </location>
</feature>
<keyword evidence="6" id="KW-0614">Plasmid</keyword>
<evidence type="ECO:0000256" key="4">
    <source>
        <dbReference type="ARBA" id="ARBA00023136"/>
    </source>
</evidence>
<sequence>MDPNFFQMMDKFIISALTTATQGKMAFYGGLFSTLFTSAFTLYLLVTGYQIIAGKYQKPLEDLIYNVAKICVITLFITNAGGWLDLTIAAIDGLKQGLAGGDPWKMLDELWIKIQRISAIIFSLDKSDYVPASGAIGSFLTLLGGGVMLVLTALVYLTAEYTILLLCVTAPVFIFCLMFGFLRQMFNNWLQAIFSSILTVMFASIVIMGSIRFINHTFSQMEVMATGKNLMIMGLMAGVSGIIAGVLVVLSSKAAGQITGVSVNAAVQGMAMLGMGIGTGMAVKGAIGSTKGGMSGTKGLIHGSYEGGIGRKLDEKKSRGGAAMAGYGAARATRFVVQKIQQRRPL</sequence>
<dbReference type="GO" id="GO:0016020">
    <property type="term" value="C:membrane"/>
    <property type="evidence" value="ECO:0007669"/>
    <property type="project" value="UniProtKB-SubCell"/>
</dbReference>
<dbReference type="Proteomes" id="UP000324392">
    <property type="component" value="Plasmid pSsyis1"/>
</dbReference>
<reference evidence="6 7" key="1">
    <citation type="submission" date="2019-03" db="EMBL/GenBank/DDBJ databases">
        <title>The genome sequence of Candidatus Serratia symbiotica strain IS.</title>
        <authorList>
            <person name="Nikoh N."/>
            <person name="Koga R."/>
            <person name="Oshima K."/>
            <person name="Hattori M."/>
            <person name="Fukatsu T."/>
        </authorList>
    </citation>
    <scope>NUCLEOTIDE SEQUENCE [LARGE SCALE GENOMIC DNA]</scope>
    <source>
        <strain evidence="6 7">IS</strain>
        <plasmid evidence="7">pssyis1 dna</plasmid>
    </source>
</reference>
<evidence type="ECO:0000313" key="7">
    <source>
        <dbReference type="Proteomes" id="UP000324392"/>
    </source>
</evidence>
<dbReference type="GO" id="GO:0030255">
    <property type="term" value="P:protein secretion by the type IV secretion system"/>
    <property type="evidence" value="ECO:0007669"/>
    <property type="project" value="InterPro"/>
</dbReference>
<proteinExistence type="predicted"/>
<keyword evidence="4 5" id="KW-0472">Membrane</keyword>
<feature type="transmembrane region" description="Helical" evidence="5">
    <location>
        <begin position="63"/>
        <end position="84"/>
    </location>
</feature>
<feature type="transmembrane region" description="Helical" evidence="5">
    <location>
        <begin position="230"/>
        <end position="250"/>
    </location>
</feature>
<comment type="subcellular location">
    <subcellularLocation>
        <location evidence="1">Membrane</location>
        <topology evidence="1">Multi-pass membrane protein</topology>
    </subcellularLocation>
</comment>
<dbReference type="EMBL" id="AP019532">
    <property type="protein sequence ID" value="BBI93070.1"/>
    <property type="molecule type" value="Genomic_DNA"/>
</dbReference>
<name>A0A455VNG7_9GAMM</name>
<organism evidence="6 7">
    <name type="scientific">Serratia symbiotica</name>
    <dbReference type="NCBI Taxonomy" id="138074"/>
    <lineage>
        <taxon>Bacteria</taxon>
        <taxon>Pseudomonadati</taxon>
        <taxon>Pseudomonadota</taxon>
        <taxon>Gammaproteobacteria</taxon>
        <taxon>Enterobacterales</taxon>
        <taxon>Yersiniaceae</taxon>
        <taxon>Serratia</taxon>
    </lineage>
</organism>
<geneLocation type="plasmid" evidence="7">
    <name>pssyis1 dna</name>
</geneLocation>
<accession>A0A455VNG7</accession>
<evidence type="ECO:0000256" key="3">
    <source>
        <dbReference type="ARBA" id="ARBA00022989"/>
    </source>
</evidence>